<dbReference type="GO" id="GO:0048544">
    <property type="term" value="P:recognition of pollen"/>
    <property type="evidence" value="ECO:0007669"/>
    <property type="project" value="InterPro"/>
</dbReference>
<evidence type="ECO:0000256" key="13">
    <source>
        <dbReference type="SAM" id="MobiDB-lite"/>
    </source>
</evidence>
<evidence type="ECO:0000259" key="17">
    <source>
        <dbReference type="PROSITE" id="PS50948"/>
    </source>
</evidence>
<dbReference type="Pfam" id="PF00954">
    <property type="entry name" value="S_locus_glycop"/>
    <property type="match status" value="1"/>
</dbReference>
<keyword evidence="3" id="KW-0808">Transferase</keyword>
<dbReference type="Pfam" id="PF08276">
    <property type="entry name" value="PAN_2"/>
    <property type="match status" value="1"/>
</dbReference>
<feature type="domain" description="EGF-like" evidence="16">
    <location>
        <begin position="530"/>
        <end position="566"/>
    </location>
</feature>
<evidence type="ECO:0000256" key="4">
    <source>
        <dbReference type="ARBA" id="ARBA00022729"/>
    </source>
</evidence>
<evidence type="ECO:0000256" key="11">
    <source>
        <dbReference type="ARBA" id="ARBA00048679"/>
    </source>
</evidence>
<dbReference type="PROSITE" id="PS50011">
    <property type="entry name" value="PROTEIN_KINASE_DOM"/>
    <property type="match status" value="2"/>
</dbReference>
<keyword evidence="14" id="KW-1133">Transmembrane helix</keyword>
<dbReference type="Proteomes" id="UP000886885">
    <property type="component" value="Chromosome 19A"/>
</dbReference>
<evidence type="ECO:0000256" key="7">
    <source>
        <dbReference type="ARBA" id="ARBA00022840"/>
    </source>
</evidence>
<dbReference type="EMBL" id="JAAWWB010000037">
    <property type="protein sequence ID" value="KAG6738987.1"/>
    <property type="molecule type" value="Genomic_DNA"/>
</dbReference>
<dbReference type="CDD" id="cd00054">
    <property type="entry name" value="EGF_CA"/>
    <property type="match status" value="1"/>
</dbReference>
<feature type="transmembrane region" description="Helical" evidence="14">
    <location>
        <begin position="145"/>
        <end position="164"/>
    </location>
</feature>
<dbReference type="PANTHER" id="PTHR27002:SF1111">
    <property type="entry name" value="NON-SPECIFIC SERINE_THREONINE PROTEIN KINASE"/>
    <property type="match status" value="1"/>
</dbReference>
<dbReference type="SMART" id="SM00473">
    <property type="entry name" value="PAN_AP"/>
    <property type="match status" value="1"/>
</dbReference>
<dbReference type="OrthoDB" id="837426at2759"/>
<feature type="domain" description="Protein kinase" evidence="15">
    <location>
        <begin position="812"/>
        <end position="1111"/>
    </location>
</feature>
<keyword evidence="14" id="KW-0812">Transmembrane</keyword>
<evidence type="ECO:0000256" key="1">
    <source>
        <dbReference type="ARBA" id="ARBA00012513"/>
    </source>
</evidence>
<evidence type="ECO:0000256" key="3">
    <source>
        <dbReference type="ARBA" id="ARBA00022679"/>
    </source>
</evidence>
<dbReference type="EC" id="2.7.11.1" evidence="1"/>
<keyword evidence="7" id="KW-0067">ATP-binding</keyword>
<evidence type="ECO:0000256" key="14">
    <source>
        <dbReference type="SAM" id="Phobius"/>
    </source>
</evidence>
<accession>A0A8X7XXA3</accession>
<keyword evidence="4" id="KW-0732">Signal</keyword>
<dbReference type="SMART" id="SM00220">
    <property type="entry name" value="S_TKc"/>
    <property type="match status" value="1"/>
</dbReference>
<proteinExistence type="predicted"/>
<gene>
    <name evidence="18" type="ORF">POTOM_058622</name>
</gene>
<evidence type="ECO:0000313" key="18">
    <source>
        <dbReference type="EMBL" id="KAG6738987.1"/>
    </source>
</evidence>
<evidence type="ECO:0000256" key="2">
    <source>
        <dbReference type="ARBA" id="ARBA00022527"/>
    </source>
</evidence>
<reference evidence="18" key="1">
    <citation type="journal article" date="2020" name="bioRxiv">
        <title>Hybrid origin of Populus tomentosa Carr. identified through genome sequencing and phylogenomic analysis.</title>
        <authorList>
            <person name="An X."/>
            <person name="Gao K."/>
            <person name="Chen Z."/>
            <person name="Li J."/>
            <person name="Yang X."/>
            <person name="Yang X."/>
            <person name="Zhou J."/>
            <person name="Guo T."/>
            <person name="Zhao T."/>
            <person name="Huang S."/>
            <person name="Miao D."/>
            <person name="Khan W.U."/>
            <person name="Rao P."/>
            <person name="Ye M."/>
            <person name="Lei B."/>
            <person name="Liao W."/>
            <person name="Wang J."/>
            <person name="Ji L."/>
            <person name="Li Y."/>
            <person name="Guo B."/>
            <person name="Mustafa N.S."/>
            <person name="Li S."/>
            <person name="Yun Q."/>
            <person name="Keller S.R."/>
            <person name="Mao J."/>
            <person name="Zhang R."/>
            <person name="Strauss S.H."/>
        </authorList>
    </citation>
    <scope>NUCLEOTIDE SEQUENCE</scope>
    <source>
        <strain evidence="18">GM15</strain>
        <tissue evidence="18">Leaf</tissue>
    </source>
</reference>
<feature type="region of interest" description="Disordered" evidence="13">
    <location>
        <begin position="1133"/>
        <end position="1169"/>
    </location>
</feature>
<keyword evidence="9" id="KW-0325">Glycoprotein</keyword>
<dbReference type="InterPro" id="IPR000858">
    <property type="entry name" value="S_locus_glycoprot_dom"/>
</dbReference>
<dbReference type="PANTHER" id="PTHR27002">
    <property type="entry name" value="RECEPTOR-LIKE SERINE/THREONINE-PROTEIN KINASE SD1-8"/>
    <property type="match status" value="1"/>
</dbReference>
<dbReference type="InterPro" id="IPR000719">
    <property type="entry name" value="Prot_kinase_dom"/>
</dbReference>
<sequence length="1169" mass="131938">MYFSFYCDNSTGRLSFKTHNGTYNVTTINQDTRTFVIQEKDVDDCNASTRGQIRKFNTSFPFKMNASKRWCDTVAGNFISNVSSQGLVEIDIVWEPPQEPVCSSSSDCDDWSNSTCNVKGNGTARCLCNSNFWWDGMALNCVQGVTIASVIVLSSIFLYTSILMRKKAKRRESQQNTERNAALLYGTEKRVKNLIDAEEFKEEDKKGIDTRFDIILGVARGLLYLHQDSRLRIIHRDMKTSNILLDAEMNPKISDFGLARMFEGKQTEGSTNRVAGTYGYMSPEYALDGIFSVKSDVFCFGVVVLEILSGKRNTGYFNSDEAQSLLAYAWRLWREDKALDLMDETLRESCNTNEFLSETANLPVPKNPAFFIRRGLQVNKREAFLAQLLLQVNKREVFLAQLHLQRQHRTRAVKICFAVDLSDAFMVDVDPKEGNFTFQLDEEKGQFVISDGSIKHWTSGESSYFFRPERMPDGIAYFLLNLTRPNSTSKFEGPNLSPSDYYNTSIRLDFEGELQYWSYNTNWSKLWWEPRDKCSVYNACGNFGSCNLYNKVACRCLPGFEPKSLENWKNDNFSSGCSRSSDPCVKKNTFLRFKTMKFDQPGSKFEVEDENKCREECLSKCQCQAYSFVKVKVNMRRDRQSINNTCLIWMDEALTDLQEEYSSDGPDLFVRVAISDIESKAKSCEPCGTNVIPYPLSTGSDCGDPMYSSFYCNNSIGKLSFKTHSGTYNVTAINQDTRTFVIREKDVDDCNASTRGQTRKFNTSFPFKMNPSKRWCDSNVSSQGLVEIVIGWEPPQEPVCSSSSDCDDWPNSTCNNVKGNGTARCLCNSNFWWDDNALKCVHGGSSRKKKPLSLIAGVTIASVIVLSSIFLYICILMRKKAKRRESQQNTERNAALLYGTEKRVKNLMDAEEFNEEDKKGIDTRFDIILGVARGLLYLHQDSRLRIIHRDMKTSNILLDAEMNPKISDFGLARMFEGKQTEGSTNRVVGTYGYMSPEYALDGLFSVKSDVFSFGVVVLEILSGKRNTGYFNSDEAQSLLAYAWRLWSEDKALDLMDETLREICNTNEYLRCVNAALLCVQDDPSDRPTMSNVVVMLSSETADLPVPKNPAFFIRRGLSGTAFASSEQERGLFGTASCSSKQGTGLSGTASSSSKQEISIDTAIASDDGR</sequence>
<dbReference type="InterPro" id="IPR000742">
    <property type="entry name" value="EGF"/>
</dbReference>
<keyword evidence="19" id="KW-1185">Reference proteome</keyword>
<feature type="compositionally biased region" description="Low complexity" evidence="13">
    <location>
        <begin position="1142"/>
        <end position="1153"/>
    </location>
</feature>
<dbReference type="AlphaFoldDB" id="A0A8X7XXA3"/>
<evidence type="ECO:0000259" key="16">
    <source>
        <dbReference type="PROSITE" id="PS50026"/>
    </source>
</evidence>
<dbReference type="PROSITE" id="PS00108">
    <property type="entry name" value="PROTEIN_KINASE_ST"/>
    <property type="match status" value="2"/>
</dbReference>
<comment type="catalytic activity">
    <reaction evidence="11">
        <text>L-seryl-[protein] + ATP = O-phospho-L-seryl-[protein] + ADP + H(+)</text>
        <dbReference type="Rhea" id="RHEA:17989"/>
        <dbReference type="Rhea" id="RHEA-COMP:9863"/>
        <dbReference type="Rhea" id="RHEA-COMP:11604"/>
        <dbReference type="ChEBI" id="CHEBI:15378"/>
        <dbReference type="ChEBI" id="CHEBI:29999"/>
        <dbReference type="ChEBI" id="CHEBI:30616"/>
        <dbReference type="ChEBI" id="CHEBI:83421"/>
        <dbReference type="ChEBI" id="CHEBI:456216"/>
        <dbReference type="EC" id="2.7.11.1"/>
    </reaction>
</comment>
<dbReference type="PROSITE" id="PS50026">
    <property type="entry name" value="EGF_3"/>
    <property type="match status" value="1"/>
</dbReference>
<feature type="domain" description="Apple" evidence="17">
    <location>
        <begin position="584"/>
        <end position="673"/>
    </location>
</feature>
<dbReference type="Pfam" id="PF00069">
    <property type="entry name" value="Pkinase"/>
    <property type="match status" value="2"/>
</dbReference>
<dbReference type="GO" id="GO:0005524">
    <property type="term" value="F:ATP binding"/>
    <property type="evidence" value="ECO:0007669"/>
    <property type="project" value="UniProtKB-KW"/>
</dbReference>
<feature type="transmembrane region" description="Helical" evidence="14">
    <location>
        <begin position="852"/>
        <end position="873"/>
    </location>
</feature>
<dbReference type="InterPro" id="IPR008271">
    <property type="entry name" value="Ser/Thr_kinase_AS"/>
</dbReference>
<dbReference type="FunFam" id="1.10.510.10:FF:000060">
    <property type="entry name" value="G-type lectin S-receptor-like serine/threonine-protein kinase"/>
    <property type="match status" value="2"/>
</dbReference>
<protein>
    <recommendedName>
        <fullName evidence="1">non-specific serine/threonine protein kinase</fullName>
        <ecNumber evidence="1">2.7.11.1</ecNumber>
    </recommendedName>
</protein>
<keyword evidence="2" id="KW-0723">Serine/threonine-protein kinase</keyword>
<dbReference type="CDD" id="cd01098">
    <property type="entry name" value="PAN_AP_plant"/>
    <property type="match status" value="1"/>
</dbReference>
<evidence type="ECO:0000256" key="8">
    <source>
        <dbReference type="ARBA" id="ARBA00023157"/>
    </source>
</evidence>
<evidence type="ECO:0000259" key="15">
    <source>
        <dbReference type="PROSITE" id="PS50011"/>
    </source>
</evidence>
<dbReference type="PROSITE" id="PS50948">
    <property type="entry name" value="PAN"/>
    <property type="match status" value="1"/>
</dbReference>
<comment type="caution">
    <text evidence="18">The sequence shown here is derived from an EMBL/GenBank/DDBJ whole genome shotgun (WGS) entry which is preliminary data.</text>
</comment>
<keyword evidence="14" id="KW-0472">Membrane</keyword>
<dbReference type="GO" id="GO:0004674">
    <property type="term" value="F:protein serine/threonine kinase activity"/>
    <property type="evidence" value="ECO:0007669"/>
    <property type="project" value="UniProtKB-KW"/>
</dbReference>
<organism evidence="18 19">
    <name type="scientific">Populus tomentosa</name>
    <name type="common">Chinese white poplar</name>
    <dbReference type="NCBI Taxonomy" id="118781"/>
    <lineage>
        <taxon>Eukaryota</taxon>
        <taxon>Viridiplantae</taxon>
        <taxon>Streptophyta</taxon>
        <taxon>Embryophyta</taxon>
        <taxon>Tracheophyta</taxon>
        <taxon>Spermatophyta</taxon>
        <taxon>Magnoliopsida</taxon>
        <taxon>eudicotyledons</taxon>
        <taxon>Gunneridae</taxon>
        <taxon>Pentapetalae</taxon>
        <taxon>rosids</taxon>
        <taxon>fabids</taxon>
        <taxon>Malpighiales</taxon>
        <taxon>Salicaceae</taxon>
        <taxon>Saliceae</taxon>
        <taxon>Populus</taxon>
    </lineage>
</organism>
<evidence type="ECO:0000313" key="19">
    <source>
        <dbReference type="Proteomes" id="UP000886885"/>
    </source>
</evidence>
<evidence type="ECO:0000256" key="9">
    <source>
        <dbReference type="ARBA" id="ARBA00023180"/>
    </source>
</evidence>
<feature type="domain" description="Protein kinase" evidence="15">
    <location>
        <begin position="79"/>
        <end position="370"/>
    </location>
</feature>
<keyword evidence="8" id="KW-1015">Disulfide bond</keyword>
<evidence type="ECO:0000256" key="6">
    <source>
        <dbReference type="ARBA" id="ARBA00022777"/>
    </source>
</evidence>
<comment type="catalytic activity">
    <reaction evidence="10">
        <text>L-threonyl-[protein] + ATP = O-phospho-L-threonyl-[protein] + ADP + H(+)</text>
        <dbReference type="Rhea" id="RHEA:46608"/>
        <dbReference type="Rhea" id="RHEA-COMP:11060"/>
        <dbReference type="Rhea" id="RHEA-COMP:11605"/>
        <dbReference type="ChEBI" id="CHEBI:15378"/>
        <dbReference type="ChEBI" id="CHEBI:30013"/>
        <dbReference type="ChEBI" id="CHEBI:30616"/>
        <dbReference type="ChEBI" id="CHEBI:61977"/>
        <dbReference type="ChEBI" id="CHEBI:456216"/>
        <dbReference type="EC" id="2.7.11.1"/>
    </reaction>
</comment>
<keyword evidence="5" id="KW-0547">Nucleotide-binding</keyword>
<evidence type="ECO:0000256" key="12">
    <source>
        <dbReference type="PROSITE-ProRule" id="PRU00076"/>
    </source>
</evidence>
<dbReference type="InterPro" id="IPR003609">
    <property type="entry name" value="Pan_app"/>
</dbReference>
<dbReference type="GO" id="GO:0005886">
    <property type="term" value="C:plasma membrane"/>
    <property type="evidence" value="ECO:0007669"/>
    <property type="project" value="TreeGrafter"/>
</dbReference>
<comment type="caution">
    <text evidence="12">Lacks conserved residue(s) required for the propagation of feature annotation.</text>
</comment>
<keyword evidence="6" id="KW-0418">Kinase</keyword>
<keyword evidence="12" id="KW-0245">EGF-like domain</keyword>
<evidence type="ECO:0000256" key="5">
    <source>
        <dbReference type="ARBA" id="ARBA00022741"/>
    </source>
</evidence>
<name>A0A8X7XXA3_POPTO</name>
<evidence type="ECO:0000256" key="10">
    <source>
        <dbReference type="ARBA" id="ARBA00047899"/>
    </source>
</evidence>